<dbReference type="SUPFAM" id="SSF53474">
    <property type="entry name" value="alpha/beta-Hydrolases"/>
    <property type="match status" value="1"/>
</dbReference>
<dbReference type="Proteomes" id="UP000253664">
    <property type="component" value="Unassembled WGS sequence"/>
</dbReference>
<dbReference type="Gene3D" id="3.40.50.1820">
    <property type="entry name" value="alpha/beta hydrolase"/>
    <property type="match status" value="1"/>
</dbReference>
<dbReference type="InterPro" id="IPR029058">
    <property type="entry name" value="AB_hydrolase_fold"/>
</dbReference>
<dbReference type="Pfam" id="PF23238">
    <property type="entry name" value="DUF7068"/>
    <property type="match status" value="1"/>
</dbReference>
<evidence type="ECO:0000256" key="1">
    <source>
        <dbReference type="SAM" id="MobiDB-lite"/>
    </source>
</evidence>
<dbReference type="InterPro" id="IPR016024">
    <property type="entry name" value="ARM-type_fold"/>
</dbReference>
<comment type="caution">
    <text evidence="3">The sequence shown here is derived from an EMBL/GenBank/DDBJ whole genome shotgun (WGS) entry which is preliminary data.</text>
</comment>
<dbReference type="InterPro" id="IPR026003">
    <property type="entry name" value="Cohesin_HEAT"/>
</dbReference>
<protein>
    <recommendedName>
        <fullName evidence="2">NACHT domain-containing protein</fullName>
    </recommendedName>
</protein>
<organism evidence="3 4">
    <name type="scientific">Ophiocordyceps polyrhachis-furcata BCC 54312</name>
    <dbReference type="NCBI Taxonomy" id="1330021"/>
    <lineage>
        <taxon>Eukaryota</taxon>
        <taxon>Fungi</taxon>
        <taxon>Dikarya</taxon>
        <taxon>Ascomycota</taxon>
        <taxon>Pezizomycotina</taxon>
        <taxon>Sordariomycetes</taxon>
        <taxon>Hypocreomycetidae</taxon>
        <taxon>Hypocreales</taxon>
        <taxon>Ophiocordycipitaceae</taxon>
        <taxon>Ophiocordyceps</taxon>
    </lineage>
</organism>
<keyword evidence="4" id="KW-1185">Reference proteome</keyword>
<dbReference type="Gene3D" id="3.40.50.300">
    <property type="entry name" value="P-loop containing nucleotide triphosphate hydrolases"/>
    <property type="match status" value="1"/>
</dbReference>
<feature type="region of interest" description="Disordered" evidence="1">
    <location>
        <begin position="50"/>
        <end position="69"/>
    </location>
</feature>
<dbReference type="InterPro" id="IPR011989">
    <property type="entry name" value="ARM-like"/>
</dbReference>
<dbReference type="PROSITE" id="PS50837">
    <property type="entry name" value="NACHT"/>
    <property type="match status" value="1"/>
</dbReference>
<dbReference type="PANTHER" id="PTHR46312">
    <property type="entry name" value="NACHT DOMAIN-CONTAINING PROTEIN"/>
    <property type="match status" value="1"/>
</dbReference>
<reference evidence="3 4" key="1">
    <citation type="journal article" date="2015" name="BMC Genomics">
        <title>Insights from the genome of Ophiocordyceps polyrhachis-furcata to pathogenicity and host specificity in insect fungi.</title>
        <authorList>
            <person name="Wichadakul D."/>
            <person name="Kobmoo N."/>
            <person name="Ingsriswang S."/>
            <person name="Tangphatsornruang S."/>
            <person name="Chantasingh D."/>
            <person name="Luangsa-ard J.J."/>
            <person name="Eurwilaichitr L."/>
        </authorList>
    </citation>
    <scope>NUCLEOTIDE SEQUENCE [LARGE SCALE GENOMIC DNA]</scope>
    <source>
        <strain evidence="3 4">BCC 54312</strain>
    </source>
</reference>
<feature type="compositionally biased region" description="Low complexity" evidence="1">
    <location>
        <begin position="53"/>
        <end position="66"/>
    </location>
</feature>
<dbReference type="InterPro" id="IPR055496">
    <property type="entry name" value="DUF7068"/>
</dbReference>
<evidence type="ECO:0000259" key="2">
    <source>
        <dbReference type="PROSITE" id="PS50837"/>
    </source>
</evidence>
<dbReference type="Pfam" id="PF05729">
    <property type="entry name" value="NACHT"/>
    <property type="match status" value="1"/>
</dbReference>
<dbReference type="InterPro" id="IPR007111">
    <property type="entry name" value="NACHT_NTPase"/>
</dbReference>
<evidence type="ECO:0000313" key="3">
    <source>
        <dbReference type="EMBL" id="RCI11752.1"/>
    </source>
</evidence>
<dbReference type="Gene3D" id="1.25.10.10">
    <property type="entry name" value="Leucine-rich Repeat Variant"/>
    <property type="match status" value="4"/>
</dbReference>
<name>A0A367LBZ3_9HYPO</name>
<dbReference type="EMBL" id="LKCN02000010">
    <property type="protein sequence ID" value="RCI11752.1"/>
    <property type="molecule type" value="Genomic_DNA"/>
</dbReference>
<evidence type="ECO:0000313" key="4">
    <source>
        <dbReference type="Proteomes" id="UP000253664"/>
    </source>
</evidence>
<dbReference type="SUPFAM" id="SSF48371">
    <property type="entry name" value="ARM repeat"/>
    <property type="match status" value="1"/>
</dbReference>
<dbReference type="OrthoDB" id="4927316at2759"/>
<dbReference type="STRING" id="1330021.A0A367LBZ3"/>
<accession>A0A367LBZ3</accession>
<gene>
    <name evidence="3" type="ORF">L249_7674</name>
</gene>
<dbReference type="Pfam" id="PF12765">
    <property type="entry name" value="Cohesin_HEAT"/>
    <property type="match status" value="6"/>
</dbReference>
<dbReference type="PANTHER" id="PTHR46312:SF2">
    <property type="entry name" value="NUCLEOTIDE-BINDING OLIGOMERIZATION DOMAIN-CONTAINING PROTEIN 2-LIKE"/>
    <property type="match status" value="1"/>
</dbReference>
<proteinExistence type="predicted"/>
<dbReference type="SUPFAM" id="SSF52540">
    <property type="entry name" value="P-loop containing nucleoside triphosphate hydrolases"/>
    <property type="match status" value="1"/>
</dbReference>
<feature type="domain" description="NACHT" evidence="2">
    <location>
        <begin position="458"/>
        <end position="595"/>
    </location>
</feature>
<sequence length="1701" mass="192641">MEPINLDRAVASTGLAIPYQPLRHLSLTVTVSCLLFGAVICWHLFRDKTGSKPTSSPSTSAPAASTEGGVRLTEIDLGRDETNTDLDIIAVHGLDTTSEVTWTWKDGKDPRNKEKWVNWLEAPDMLPSVDQHARIYTCDWPAPLLEPSGLVQMSVQEYIHLLLDGVQRALFGDGTARDEDRPILFIASCLGGLILAKALVKADEKGSDYHRLRRATRGIVFLATPFRGTSFQDVATWALLGLNIRASVRRQAVSSLLDSCKGSTADLRELVRRLTKICQDEEKPLEIFNFYERASTSLPHKVFPWLPACFGQNKPLVDAESASLDITEPLPLDRRHSVMNKFPGTDCADYQKVAGQISRITIRIRAGTPLEQADAWMRTTCYSEERLQIERLSGETLQMAQCYINLAVIQRQRDQNEPSENSPFSLFARLNVETPDETAQVDLAAIFDDRQGRIIRPRRILIRGSAGVGKTTLCKRMVHDFTHDVKSGLHRSWNKLYDRLIWIPLRRLKTTLDRPDRCNFEDVFYDLYFSDKEPDRGRYLARQLWRNLDRRGRDRTLFILDGADEIADDLHGCNNKSEFLQNLFKKDNVIITSRPYFTMPVLRDVDLELETVGFFPDQVKEYVKTTFNDQAITSDIENFLNTHSLVEGLMRIPIQLDALCLAWENLDSETVLDTMTSIYRVITQRLWTKDFKVMSKRNLPGIPGTVSGVGVSDVHRFVNPEIKLLEDVAFTGLINNVIEFSPTHQRKMMDQFPYKREGSEMPISMAFPCLSFLRSSDKSKSQHDLSFHFLHLTFQEFFAAQYFVRHWKSRAQMTCLNLSENEMKQMTPVEFLQKEKYSARYDVFWRFVAGLLVPDGCGQDQELLDFFQAVEQPPLDMLGPTHQRLVMHCLSEVSMEKETVRRRLEDEFGLQGKLKQWHLFECSVGVPILVKEMEFPTQVLCEIFRENPDNVDWRSTLYALSRKPAIPPMIYEEIILWLEDSTSSDSKCEALEALAILDAGLTENITMTVVRRLDDPDERVQEEALDVLATQTSLSDEILTAVIRCLDNGNEHLHFAAVNVFGRQERLSAEISRLIVQRLNDHGSGVRAAAVEALGKQPNLSDETMGTIALRLCDESSNVRKVAIKALGKQPKLLDEMMGTIALRLGDESSDVRKVAIKALGKQPKLSDEIIGTIVLRLGDESSYVRKVAIKALGKQPKLSDEMMGTIALRLGDESSNIRKVAIEALGKQPKLLDEIIGTIALRLCDESSNVRKVAIKALGKQPKLSDEIIGTIALRLYDESFYIREVAIEALGKQPKVSDEMIGIIALRLGDESSIIRKVAIQALEKQPSLSNEILMAVAERLGDKGSYIRIAATGALRKQVKRSDETLTVVTQQLQHDDIRVQHSAAEILLERQHDDALAAIRRLLKDEQPARRRFALRVLKEQPSLSDDCVIAIAQRLDDADLFVRLEAMNICRKQEKLSGEALDSIARHLWGKEEMSVRTEATIKRGLQRAIGDNMSSIAQLLDSFDKFDKWTAFYYLEEDDDLSGETLAALTQRLDALTQRLERGDDLAREENSRVLKVLEKQRFISDETLTSVTRQLGHENFDVIMRAETVLRKHKSFYSALLGGSCAGQLYRALFEWAQDSQFSWYVEGNRSVLNTPEGVMSAKMDDMEGFEASISEAMQTLRRALTDQSLRWERMITSISFVFETLESRIRGAG</sequence>
<dbReference type="InterPro" id="IPR027417">
    <property type="entry name" value="P-loop_NTPase"/>
</dbReference>